<evidence type="ECO:0000256" key="4">
    <source>
        <dbReference type="ARBA" id="ARBA00022824"/>
    </source>
</evidence>
<dbReference type="PANTHER" id="PTHR13466:SF0">
    <property type="entry name" value="SMP-LTD DOMAIN-CONTAINING PROTEIN"/>
    <property type="match status" value="1"/>
</dbReference>
<keyword evidence="5 10" id="KW-1133">Transmembrane helix</keyword>
<dbReference type="PANTHER" id="PTHR13466">
    <property type="entry name" value="TEX2 PROTEIN-RELATED"/>
    <property type="match status" value="1"/>
</dbReference>
<name>A0A6F9DVK8_9ASCI</name>
<dbReference type="AlphaFoldDB" id="A0A6F9DVK8"/>
<dbReference type="InterPro" id="IPR019411">
    <property type="entry name" value="MMM1_dom"/>
</dbReference>
<keyword evidence="4" id="KW-0256">Endoplasmic reticulum</keyword>
<dbReference type="GO" id="GO:0006869">
    <property type="term" value="P:lipid transport"/>
    <property type="evidence" value="ECO:0007669"/>
    <property type="project" value="UniProtKB-KW"/>
</dbReference>
<reference evidence="12" key="1">
    <citation type="submission" date="2020-04" db="EMBL/GenBank/DDBJ databases">
        <authorList>
            <person name="Neveu A P."/>
        </authorList>
    </citation>
    <scope>NUCLEOTIDE SEQUENCE</scope>
    <source>
        <tissue evidence="12">Whole embryo</tissue>
    </source>
</reference>
<proteinExistence type="evidence at transcript level"/>
<dbReference type="Pfam" id="PF10296">
    <property type="entry name" value="MMM1"/>
    <property type="match status" value="1"/>
</dbReference>
<dbReference type="PROSITE" id="PS51847">
    <property type="entry name" value="SMP"/>
    <property type="match status" value="1"/>
</dbReference>
<feature type="domain" description="SMP-LTD" evidence="11">
    <location>
        <begin position="747"/>
        <end position="1041"/>
    </location>
</feature>
<gene>
    <name evidence="12" type="primary">Tex2-001</name>
</gene>
<dbReference type="EMBL" id="LR791043">
    <property type="protein sequence ID" value="CAB3266905.1"/>
    <property type="molecule type" value="mRNA"/>
</dbReference>
<keyword evidence="7" id="KW-0446">Lipid-binding</keyword>
<accession>A0A6F9DVK8</accession>
<evidence type="ECO:0000256" key="2">
    <source>
        <dbReference type="ARBA" id="ARBA00022448"/>
    </source>
</evidence>
<keyword evidence="3 10" id="KW-0812">Transmembrane</keyword>
<dbReference type="GO" id="GO:0005789">
    <property type="term" value="C:endoplasmic reticulum membrane"/>
    <property type="evidence" value="ECO:0007669"/>
    <property type="project" value="UniProtKB-SubCell"/>
</dbReference>
<evidence type="ECO:0000256" key="7">
    <source>
        <dbReference type="ARBA" id="ARBA00023121"/>
    </source>
</evidence>
<feature type="region of interest" description="Disordered" evidence="9">
    <location>
        <begin position="868"/>
        <end position="887"/>
    </location>
</feature>
<evidence type="ECO:0000256" key="1">
    <source>
        <dbReference type="ARBA" id="ARBA00004586"/>
    </source>
</evidence>
<evidence type="ECO:0000256" key="10">
    <source>
        <dbReference type="SAM" id="Phobius"/>
    </source>
</evidence>
<feature type="transmembrane region" description="Helical" evidence="10">
    <location>
        <begin position="421"/>
        <end position="438"/>
    </location>
</feature>
<evidence type="ECO:0000256" key="5">
    <source>
        <dbReference type="ARBA" id="ARBA00022989"/>
    </source>
</evidence>
<evidence type="ECO:0000313" key="12">
    <source>
        <dbReference type="EMBL" id="CAB3266905.1"/>
    </source>
</evidence>
<feature type="region of interest" description="Disordered" evidence="9">
    <location>
        <begin position="105"/>
        <end position="175"/>
    </location>
</feature>
<keyword evidence="6" id="KW-0445">Lipid transport</keyword>
<feature type="region of interest" description="Disordered" evidence="9">
    <location>
        <begin position="287"/>
        <end position="307"/>
    </location>
</feature>
<keyword evidence="8 10" id="KW-0472">Membrane</keyword>
<sequence length="1047" mass="117845">MAKGLKALSMRHLEESIVDDTEENKTFFCKESQSSLPKNSGSKKINTEANLNVVGMSKEDNEPLQGTSKIPAFASSVTDSVTIKAVNNKKGRSLSMDKDIARQVVKGESVKDHPLARRPSSSSISSQDGDYEQNGQISEHTTTPSRTVRSRGSSLGGFHLHDESSATPENSVDGGSGGGYYTASSLWHNRGKIFTNLKKQATDGVRRNLPGLTHSSTFDVSIPDVVDTESQQTETPQKSDHSGLIKVDTEKIVESREDTEVTSFLHGLQKKVVDPLQLLYYKKKEDDEKKEEMDDYSHDIQRKSTRTLSDAGEKVVKKTDSLKDISSVVHKPSGDAASSLSMSLSALLGGVDQTDEDIVDKNVESDVGNVTSGNVEVPINKDTELCQNSDLLNNNDTKVDKSAHNTSSELLHIEEDNETPSYLLVSLLVLLVYMYFVFPVPTHLQVIVNSFLCGTVFSTVFLCIVAPQSTRPKPFLTSFVNKSIPNEVPKNIYNPEQPIKGWMNESQSYDPELYHVSNTHSVFVTLDRNTMRLQTPHKSIPRRSIYNEGSTPVSNVVYQRLYDVTNAKVFLKPDGLVKKRVWSKKYPICVEIPVKTKPEGSPVASKNSTEVSESDATKSTIIVYLFGRTDRQKEEWFYRIQRSINLAILHQKQKAKAEEESKQQDEDENSPIREDEWGVIENHYEEETFVASTLCKVDTINTDPMKAYRDYFLHVSRLFPEVDQQKGEVEKGIRDKIEMSDDDTAEPGLEVAWMNVFVGRVMFDFLRQESWAKWLSIKIQKKLDKIKLPYFMEELKLTEMNLGDTVPLIHQISLPKIDSQGTWMDMEITYSGSLQMTLKTKMILTKLGKQELESDTIKQSWKKTSAITDSDAEDSAESSDDDDDSPVTRFVDQVQTAVPQIVKDAVKYVGTETGQSHVISSPNPKKWVRIMDSITKSKYFKKAAESEYIRKKLETVSNTPMLLSVELLELKGTLAVNIAPPPTDRVWYGFREPPHIVLKAHPKVGERVVKTSHVTDWIENKLQQEFIKVLVMPNMDDIPIPIMFNNR</sequence>
<evidence type="ECO:0000259" key="11">
    <source>
        <dbReference type="PROSITE" id="PS51847"/>
    </source>
</evidence>
<evidence type="ECO:0000256" key="8">
    <source>
        <dbReference type="ARBA" id="ARBA00023136"/>
    </source>
</evidence>
<feature type="compositionally biased region" description="Basic and acidic residues" evidence="9">
    <location>
        <begin position="287"/>
        <end position="302"/>
    </location>
</feature>
<feature type="transmembrane region" description="Helical" evidence="10">
    <location>
        <begin position="444"/>
        <end position="466"/>
    </location>
</feature>
<comment type="subcellular location">
    <subcellularLocation>
        <location evidence="1">Endoplasmic reticulum membrane</location>
    </subcellularLocation>
</comment>
<dbReference type="CDD" id="cd21675">
    <property type="entry name" value="SMP_TEX2"/>
    <property type="match status" value="1"/>
</dbReference>
<evidence type="ECO:0000256" key="3">
    <source>
        <dbReference type="ARBA" id="ARBA00022692"/>
    </source>
</evidence>
<dbReference type="InterPro" id="IPR031468">
    <property type="entry name" value="SMP_LBD"/>
</dbReference>
<protein>
    <submittedName>
        <fullName evidence="12">Testis-expressed sequence 2 protein-like</fullName>
    </submittedName>
</protein>
<feature type="compositionally biased region" description="Polar residues" evidence="9">
    <location>
        <begin position="133"/>
        <end position="153"/>
    </location>
</feature>
<feature type="region of interest" description="Disordered" evidence="9">
    <location>
        <begin position="655"/>
        <end position="675"/>
    </location>
</feature>
<organism evidence="12">
    <name type="scientific">Phallusia mammillata</name>
    <dbReference type="NCBI Taxonomy" id="59560"/>
    <lineage>
        <taxon>Eukaryota</taxon>
        <taxon>Metazoa</taxon>
        <taxon>Chordata</taxon>
        <taxon>Tunicata</taxon>
        <taxon>Ascidiacea</taxon>
        <taxon>Phlebobranchia</taxon>
        <taxon>Ascidiidae</taxon>
        <taxon>Phallusia</taxon>
    </lineage>
</organism>
<keyword evidence="2" id="KW-0813">Transport</keyword>
<evidence type="ECO:0000256" key="6">
    <source>
        <dbReference type="ARBA" id="ARBA00023055"/>
    </source>
</evidence>
<feature type="compositionally biased region" description="Acidic residues" evidence="9">
    <location>
        <begin position="870"/>
        <end position="885"/>
    </location>
</feature>
<evidence type="ECO:0000256" key="9">
    <source>
        <dbReference type="SAM" id="MobiDB-lite"/>
    </source>
</evidence>
<dbReference type="GO" id="GO:0008289">
    <property type="term" value="F:lipid binding"/>
    <property type="evidence" value="ECO:0007669"/>
    <property type="project" value="UniProtKB-KW"/>
</dbReference>